<accession>A0ABY7CW78</accession>
<dbReference type="GeneID" id="77813453"/>
<evidence type="ECO:0000313" key="2">
    <source>
        <dbReference type="Proteomes" id="UP001164743"/>
    </source>
</evidence>
<proteinExistence type="predicted"/>
<dbReference type="RefSeq" id="XP_053023787.1">
    <property type="nucleotide sequence ID" value="XM_053172558.1"/>
</dbReference>
<reference evidence="1" key="1">
    <citation type="submission" date="2022-10" db="EMBL/GenBank/DDBJ databases">
        <title>Puccinia triticina Genome sequencing and assembly.</title>
        <authorList>
            <person name="Li C."/>
        </authorList>
    </citation>
    <scope>NUCLEOTIDE SEQUENCE</scope>
    <source>
        <strain evidence="1">Pt15</strain>
    </source>
</reference>
<dbReference type="Proteomes" id="UP001164743">
    <property type="component" value="Chromosome 9A"/>
</dbReference>
<name>A0ABY7CW78_9BASI</name>
<gene>
    <name evidence="1" type="ORF">PtA15_9A359</name>
</gene>
<dbReference type="EMBL" id="CP110429">
    <property type="protein sequence ID" value="WAQ88232.1"/>
    <property type="molecule type" value="Genomic_DNA"/>
</dbReference>
<sequence length="50" mass="5528">MSSGTATTDYLSYSGIKSCLDEIPHVIIALLEAVWARSSHNVLDSTDFRR</sequence>
<protein>
    <submittedName>
        <fullName evidence="1">Uncharacterized protein</fullName>
    </submittedName>
</protein>
<keyword evidence="2" id="KW-1185">Reference proteome</keyword>
<organism evidence="1 2">
    <name type="scientific">Puccinia triticina</name>
    <dbReference type="NCBI Taxonomy" id="208348"/>
    <lineage>
        <taxon>Eukaryota</taxon>
        <taxon>Fungi</taxon>
        <taxon>Dikarya</taxon>
        <taxon>Basidiomycota</taxon>
        <taxon>Pucciniomycotina</taxon>
        <taxon>Pucciniomycetes</taxon>
        <taxon>Pucciniales</taxon>
        <taxon>Pucciniaceae</taxon>
        <taxon>Puccinia</taxon>
    </lineage>
</organism>
<evidence type="ECO:0000313" key="1">
    <source>
        <dbReference type="EMBL" id="WAQ88232.1"/>
    </source>
</evidence>